<dbReference type="GO" id="GO:0008610">
    <property type="term" value="P:lipid biosynthetic process"/>
    <property type="evidence" value="ECO:0007669"/>
    <property type="project" value="InterPro"/>
</dbReference>
<dbReference type="PANTHER" id="PTHR43667:SF2">
    <property type="entry name" value="FATTY ACID C-METHYL TRANSFERASE"/>
    <property type="match status" value="1"/>
</dbReference>
<evidence type="ECO:0000256" key="6">
    <source>
        <dbReference type="PIRSR" id="PIRSR003085-1"/>
    </source>
</evidence>
<dbReference type="EMBL" id="FTOT01000005">
    <property type="protein sequence ID" value="SIT08537.1"/>
    <property type="molecule type" value="Genomic_DNA"/>
</dbReference>
<dbReference type="PIRSF" id="PIRSF003085">
    <property type="entry name" value="CMAS"/>
    <property type="match status" value="1"/>
</dbReference>
<keyword evidence="3" id="KW-0808">Transferase</keyword>
<organism evidence="7 8">
    <name type="scientific">Gemmobacter megaterium</name>
    <dbReference type="NCBI Taxonomy" id="1086013"/>
    <lineage>
        <taxon>Bacteria</taxon>
        <taxon>Pseudomonadati</taxon>
        <taxon>Pseudomonadota</taxon>
        <taxon>Alphaproteobacteria</taxon>
        <taxon>Rhodobacterales</taxon>
        <taxon>Paracoccaceae</taxon>
        <taxon>Gemmobacter</taxon>
    </lineage>
</organism>
<evidence type="ECO:0000256" key="5">
    <source>
        <dbReference type="ARBA" id="ARBA00023098"/>
    </source>
</evidence>
<evidence type="ECO:0000256" key="2">
    <source>
        <dbReference type="ARBA" id="ARBA00022603"/>
    </source>
</evidence>
<keyword evidence="8" id="KW-1185">Reference proteome</keyword>
<dbReference type="PANTHER" id="PTHR43667">
    <property type="entry name" value="CYCLOPROPANE-FATTY-ACYL-PHOSPHOLIPID SYNTHASE"/>
    <property type="match status" value="1"/>
</dbReference>
<accession>A0A1N7PDD4</accession>
<proteinExistence type="inferred from homology"/>
<dbReference type="GO" id="GO:0032259">
    <property type="term" value="P:methylation"/>
    <property type="evidence" value="ECO:0007669"/>
    <property type="project" value="UniProtKB-KW"/>
</dbReference>
<name>A0A1N7PDD4_9RHOB</name>
<evidence type="ECO:0000313" key="8">
    <source>
        <dbReference type="Proteomes" id="UP000186141"/>
    </source>
</evidence>
<dbReference type="GO" id="GO:0008168">
    <property type="term" value="F:methyltransferase activity"/>
    <property type="evidence" value="ECO:0007669"/>
    <property type="project" value="UniProtKB-KW"/>
</dbReference>
<dbReference type="STRING" id="1086013.SAMN05421774_105157"/>
<dbReference type="CDD" id="cd02440">
    <property type="entry name" value="AdoMet_MTases"/>
    <property type="match status" value="1"/>
</dbReference>
<sequence>MGFASRYIRRRFLAAMEGVRHGRLRLVTPDGTVHHFGDGGDEIDLILHDWSVIPAIAARGDVGLGETWVEGLWTTNSLEGLLTLALRNVDHLADWSEPRGLSRLKMLLSDRVVRLNSLRGSSRNIRAHYDVGNEFYQLWLDPGMTYSSALFDDQARDLDRAQARKNDRILSRLGPGESILEIGCGWGGFAEAAADRGRHVTGLTLSPAQKGYADARLDGRAEIRLQDYRQAQGRFDNIVSIEMIEAVGERYWPTYFGTIKARLAEGGRAVLQAITVPDAEFSLYRKRSDFIRQHTFPGGMLPCNAVIAREAARAGLVVRDTFAFGPDYARTCRIWAGRMLAERPRILRFGYDDRFLRSWQFYLEGCAATFSTARTDVVQVELAHAGEAA</sequence>
<dbReference type="AlphaFoldDB" id="A0A1N7PDD4"/>
<gene>
    <name evidence="7" type="ORF">SAMN05421774_105157</name>
</gene>
<evidence type="ECO:0000256" key="4">
    <source>
        <dbReference type="ARBA" id="ARBA00022691"/>
    </source>
</evidence>
<keyword evidence="5" id="KW-0443">Lipid metabolism</keyword>
<reference evidence="7 8" key="1">
    <citation type="submission" date="2017-01" db="EMBL/GenBank/DDBJ databases">
        <authorList>
            <person name="Mah S.A."/>
            <person name="Swanson W.J."/>
            <person name="Moy G.W."/>
            <person name="Vacquier V.D."/>
        </authorList>
    </citation>
    <scope>NUCLEOTIDE SEQUENCE [LARGE SCALE GENOMIC DNA]</scope>
    <source>
        <strain evidence="7 8">DSM 26375</strain>
    </source>
</reference>
<evidence type="ECO:0000313" key="7">
    <source>
        <dbReference type="EMBL" id="SIT08537.1"/>
    </source>
</evidence>
<evidence type="ECO:0000256" key="3">
    <source>
        <dbReference type="ARBA" id="ARBA00022679"/>
    </source>
</evidence>
<keyword evidence="2" id="KW-0489">Methyltransferase</keyword>
<dbReference type="Pfam" id="PF02353">
    <property type="entry name" value="CMAS"/>
    <property type="match status" value="1"/>
</dbReference>
<dbReference type="Proteomes" id="UP000186141">
    <property type="component" value="Unassembled WGS sequence"/>
</dbReference>
<protein>
    <submittedName>
        <fullName evidence="7">Cyclopropane-fatty-acyl-phospholipid synthase</fullName>
    </submittedName>
</protein>
<dbReference type="InterPro" id="IPR050723">
    <property type="entry name" value="CFA/CMAS"/>
</dbReference>
<dbReference type="OrthoDB" id="9782855at2"/>
<evidence type="ECO:0000256" key="1">
    <source>
        <dbReference type="ARBA" id="ARBA00010815"/>
    </source>
</evidence>
<comment type="similarity">
    <text evidence="1">Belongs to the CFA/CMAS family.</text>
</comment>
<dbReference type="SUPFAM" id="SSF53335">
    <property type="entry name" value="S-adenosyl-L-methionine-dependent methyltransferases"/>
    <property type="match status" value="1"/>
</dbReference>
<dbReference type="InterPro" id="IPR029063">
    <property type="entry name" value="SAM-dependent_MTases_sf"/>
</dbReference>
<dbReference type="Gene3D" id="3.40.50.150">
    <property type="entry name" value="Vaccinia Virus protein VP39"/>
    <property type="match status" value="1"/>
</dbReference>
<dbReference type="RefSeq" id="WP_076532017.1">
    <property type="nucleotide sequence ID" value="NZ_BMEH01000005.1"/>
</dbReference>
<feature type="active site" evidence="6">
    <location>
        <position position="366"/>
    </location>
</feature>
<dbReference type="InterPro" id="IPR003333">
    <property type="entry name" value="CMAS"/>
</dbReference>
<keyword evidence="4" id="KW-0949">S-adenosyl-L-methionine</keyword>